<reference evidence="3" key="1">
    <citation type="journal article" date="2019" name="Int. J. Syst. Evol. Microbiol.">
        <title>The Global Catalogue of Microorganisms (GCM) 10K type strain sequencing project: providing services to taxonomists for standard genome sequencing and annotation.</title>
        <authorList>
            <consortium name="The Broad Institute Genomics Platform"/>
            <consortium name="The Broad Institute Genome Sequencing Center for Infectious Disease"/>
            <person name="Wu L."/>
            <person name="Ma J."/>
        </authorList>
    </citation>
    <scope>NUCLEOTIDE SEQUENCE [LARGE SCALE GENOMIC DNA]</scope>
    <source>
        <strain evidence="3">CGMCC 1.10759</strain>
    </source>
</reference>
<feature type="compositionally biased region" description="Low complexity" evidence="1">
    <location>
        <begin position="600"/>
        <end position="614"/>
    </location>
</feature>
<proteinExistence type="predicted"/>
<feature type="region of interest" description="Disordered" evidence="1">
    <location>
        <begin position="1"/>
        <end position="23"/>
    </location>
</feature>
<dbReference type="Proteomes" id="UP001595904">
    <property type="component" value="Unassembled WGS sequence"/>
</dbReference>
<feature type="region of interest" description="Disordered" evidence="1">
    <location>
        <begin position="598"/>
        <end position="623"/>
    </location>
</feature>
<comment type="caution">
    <text evidence="2">The sequence shown here is derived from an EMBL/GenBank/DDBJ whole genome shotgun (WGS) entry which is preliminary data.</text>
</comment>
<evidence type="ECO:0000313" key="3">
    <source>
        <dbReference type="Proteomes" id="UP001595904"/>
    </source>
</evidence>
<dbReference type="EMBL" id="JBHSDU010000010">
    <property type="protein sequence ID" value="MFC4311669.1"/>
    <property type="molecule type" value="Genomic_DNA"/>
</dbReference>
<dbReference type="RefSeq" id="WP_380600410.1">
    <property type="nucleotide sequence ID" value="NZ_JBHSDU010000010.1"/>
</dbReference>
<protein>
    <submittedName>
        <fullName evidence="2">Uncharacterized protein</fullName>
    </submittedName>
</protein>
<sequence length="623" mass="65008">MRLKRGRGVMPPRCGSSSRRRPRELSLSFKEAPNVTLEDTDMEHFWLRCARCALTFVLFLPALTQADPASDIQALKNAKELLEAQTARDNAEAAAIQAATNLVKAKKAAADAQAGAAADATALLAAQTARDNAEAAAIVAAAALAKAKAAAQLGASSLEATQAAADAQAVLAAQTAKDTAEAGAINAASALSKARASAANVADEIRKSEYEQDAAVTKAKVGAQTAQLEALKAVFGNVPTIGTDGNVTITDATTGVLLQTKAGSLEATWNFATALCAALKTAKIENAFIAPVDLDTKIQSARLVLREFNGLSEKVRDPTNRELVGLAGAQAQLAPAAILGAVSMLEYGAGALQSVAKLFRSDYAVALSTDASRAAWLEYFMVAECPEQVPRAQIEAVVRNQSIDGVLNSLNQLQEFYNAAANAKSATQSGITRIEARLTDLKAKKQDTAVLDEQLERQRHRLESIAALDAWLPRVQSLLNTVASAPGAFLDAHTWYAFGDEKNALKLSSKPRITLVMTTQDGQITKTHWLTGKKLYAKSAGEVIYRTQNAEGQVLAVGYLTSHASSGKINLKATAAPSTAAKHRSLASADDVKVATGAVPASTGKGASTSASPGTPAPVPSGN</sequence>
<name>A0ABV8SYY1_9GAMM</name>
<gene>
    <name evidence="2" type="ORF">ACFPN2_21455</name>
</gene>
<evidence type="ECO:0000313" key="2">
    <source>
        <dbReference type="EMBL" id="MFC4311669.1"/>
    </source>
</evidence>
<accession>A0ABV8SYY1</accession>
<evidence type="ECO:0000256" key="1">
    <source>
        <dbReference type="SAM" id="MobiDB-lite"/>
    </source>
</evidence>
<organism evidence="2 3">
    <name type="scientific">Steroidobacter flavus</name>
    <dbReference type="NCBI Taxonomy" id="1842136"/>
    <lineage>
        <taxon>Bacteria</taxon>
        <taxon>Pseudomonadati</taxon>
        <taxon>Pseudomonadota</taxon>
        <taxon>Gammaproteobacteria</taxon>
        <taxon>Steroidobacterales</taxon>
        <taxon>Steroidobacteraceae</taxon>
        <taxon>Steroidobacter</taxon>
    </lineage>
</organism>
<keyword evidence="3" id="KW-1185">Reference proteome</keyword>